<evidence type="ECO:0000256" key="1">
    <source>
        <dbReference type="SAM" id="MobiDB-lite"/>
    </source>
</evidence>
<protein>
    <submittedName>
        <fullName evidence="3">Uncharacterized protein</fullName>
    </submittedName>
</protein>
<keyword evidence="2" id="KW-1133">Transmembrane helix</keyword>
<feature type="compositionally biased region" description="Basic and acidic residues" evidence="1">
    <location>
        <begin position="59"/>
        <end position="74"/>
    </location>
</feature>
<name>A0A1H1ZP72_9ACTN</name>
<gene>
    <name evidence="3" type="ORF">SAMN04489716_3411</name>
</gene>
<keyword evidence="2" id="KW-0812">Transmembrane</keyword>
<evidence type="ECO:0000313" key="4">
    <source>
        <dbReference type="Proteomes" id="UP000198688"/>
    </source>
</evidence>
<reference evidence="3 4" key="1">
    <citation type="submission" date="2016-10" db="EMBL/GenBank/DDBJ databases">
        <authorList>
            <person name="de Groot N.N."/>
        </authorList>
    </citation>
    <scope>NUCLEOTIDE SEQUENCE [LARGE SCALE GENOMIC DNA]</scope>
    <source>
        <strain evidence="3 4">DSM 43941</strain>
    </source>
</reference>
<keyword evidence="4" id="KW-1185">Reference proteome</keyword>
<accession>A0A1H1ZP72</accession>
<evidence type="ECO:0000313" key="3">
    <source>
        <dbReference type="EMBL" id="SDT35212.1"/>
    </source>
</evidence>
<organism evidence="3 4">
    <name type="scientific">Actinoplanes derwentensis</name>
    <dbReference type="NCBI Taxonomy" id="113562"/>
    <lineage>
        <taxon>Bacteria</taxon>
        <taxon>Bacillati</taxon>
        <taxon>Actinomycetota</taxon>
        <taxon>Actinomycetes</taxon>
        <taxon>Micromonosporales</taxon>
        <taxon>Micromonosporaceae</taxon>
        <taxon>Actinoplanes</taxon>
    </lineage>
</organism>
<dbReference type="EMBL" id="LT629758">
    <property type="protein sequence ID" value="SDT35212.1"/>
    <property type="molecule type" value="Genomic_DNA"/>
</dbReference>
<proteinExistence type="predicted"/>
<evidence type="ECO:0000256" key="2">
    <source>
        <dbReference type="SAM" id="Phobius"/>
    </source>
</evidence>
<keyword evidence="2" id="KW-0472">Membrane</keyword>
<dbReference type="Proteomes" id="UP000198688">
    <property type="component" value="Chromosome I"/>
</dbReference>
<feature type="transmembrane region" description="Helical" evidence="2">
    <location>
        <begin position="7"/>
        <end position="27"/>
    </location>
</feature>
<feature type="transmembrane region" description="Helical" evidence="2">
    <location>
        <begin position="33"/>
        <end position="54"/>
    </location>
</feature>
<sequence length="111" mass="11089">MDGWTKRAVIIGSAGLIVAMIAVWLLADLNTAAQVASVIAGAAGVVVLVSTIIAGPAPKPERRATETGRSDTGAEGRANTGIASREPGVAEKTGDATSRGGRSNTGVADDF</sequence>
<feature type="compositionally biased region" description="Polar residues" evidence="1">
    <location>
        <begin position="100"/>
        <end position="111"/>
    </location>
</feature>
<dbReference type="AlphaFoldDB" id="A0A1H1ZP72"/>
<dbReference type="STRING" id="113562.SAMN04489716_3411"/>
<feature type="region of interest" description="Disordered" evidence="1">
    <location>
        <begin position="57"/>
        <end position="111"/>
    </location>
</feature>
<dbReference type="RefSeq" id="WP_157751639.1">
    <property type="nucleotide sequence ID" value="NZ_BOMJ01000005.1"/>
</dbReference>